<proteinExistence type="predicted"/>
<protein>
    <recommendedName>
        <fullName evidence="1">PepSY domain-containing protein</fullName>
    </recommendedName>
</protein>
<comment type="caution">
    <text evidence="2">The sequence shown here is derived from an EMBL/GenBank/DDBJ whole genome shotgun (WGS) entry which is preliminary data.</text>
</comment>
<dbReference type="InterPro" id="IPR025711">
    <property type="entry name" value="PepSY"/>
</dbReference>
<name>A0A1C0YWW0_9BACL</name>
<sequence length="152" mass="16647">MKKTFILVPIVALGLGGGVLLAGNAVFPQAEQQIEVKMDTAEQQVEQAVANTLNKVGVPSNIVQDDDQYIESSAGHVDVDDDFREVPTNIITADEAIDIAKQHAKGTMTDIELDQDYNGAHYEIEFQDGHIEYTINLNAVTGDVVYVEEDRD</sequence>
<dbReference type="RefSeq" id="WP_066463121.1">
    <property type="nucleotide sequence ID" value="NZ_MATO01000025.1"/>
</dbReference>
<dbReference type="AlphaFoldDB" id="A0A1C0YWW0"/>
<evidence type="ECO:0000313" key="3">
    <source>
        <dbReference type="Proteomes" id="UP000093482"/>
    </source>
</evidence>
<evidence type="ECO:0000313" key="2">
    <source>
        <dbReference type="EMBL" id="OCS91643.1"/>
    </source>
</evidence>
<organism evidence="2 3">
    <name type="scientific">Caryophanon latum</name>
    <dbReference type="NCBI Taxonomy" id="33977"/>
    <lineage>
        <taxon>Bacteria</taxon>
        <taxon>Bacillati</taxon>
        <taxon>Bacillota</taxon>
        <taxon>Bacilli</taxon>
        <taxon>Bacillales</taxon>
        <taxon>Caryophanaceae</taxon>
        <taxon>Caryophanon</taxon>
    </lineage>
</organism>
<dbReference type="Pfam" id="PF03413">
    <property type="entry name" value="PepSY"/>
    <property type="match status" value="1"/>
</dbReference>
<keyword evidence="3" id="KW-1185">Reference proteome</keyword>
<dbReference type="Proteomes" id="UP000093482">
    <property type="component" value="Unassembled WGS sequence"/>
</dbReference>
<feature type="domain" description="PepSY" evidence="1">
    <location>
        <begin position="91"/>
        <end position="148"/>
    </location>
</feature>
<reference evidence="2 3" key="1">
    <citation type="submission" date="2016-07" db="EMBL/GenBank/DDBJ databases">
        <title>Caryophanon latum genome sequencing.</title>
        <authorList>
            <person name="Verma A."/>
            <person name="Pal Y."/>
            <person name="Krishnamurthi S."/>
        </authorList>
    </citation>
    <scope>NUCLEOTIDE SEQUENCE [LARGE SCALE GENOMIC DNA]</scope>
    <source>
        <strain evidence="2 3">DSM 14151</strain>
    </source>
</reference>
<dbReference type="EMBL" id="MATO01000025">
    <property type="protein sequence ID" value="OCS91643.1"/>
    <property type="molecule type" value="Genomic_DNA"/>
</dbReference>
<dbReference type="Gene3D" id="3.10.450.40">
    <property type="match status" value="1"/>
</dbReference>
<evidence type="ECO:0000259" key="1">
    <source>
        <dbReference type="Pfam" id="PF03413"/>
    </source>
</evidence>
<gene>
    <name evidence="2" type="ORF">A6K76_08335</name>
</gene>
<dbReference type="OrthoDB" id="9780101at2"/>
<accession>A0A1C0YWW0</accession>